<feature type="compositionally biased region" description="Low complexity" evidence="1">
    <location>
        <begin position="167"/>
        <end position="184"/>
    </location>
</feature>
<gene>
    <name evidence="2" type="ORF">TWF694_000132</name>
</gene>
<feature type="compositionally biased region" description="Low complexity" evidence="1">
    <location>
        <begin position="338"/>
        <end position="349"/>
    </location>
</feature>
<feature type="region of interest" description="Disordered" evidence="1">
    <location>
        <begin position="159"/>
        <end position="255"/>
    </location>
</feature>
<dbReference type="Proteomes" id="UP001365542">
    <property type="component" value="Unassembled WGS sequence"/>
</dbReference>
<keyword evidence="3" id="KW-1185">Reference proteome</keyword>
<sequence>MPRKQQSRESKRVSATTVAAVELDYRTYCVFKRSFRNWGGKPDNLTAIARVVTKLITSEDDPSGPATKLVEAKGIKNVLCAIRDLLKARAFFKNTPFESVFPKIANPGKFLEKQDVDAAISRIEKKFPPMDGANSPPREIQQVVECMKTEDLDKSVWAAGSKPVQPTKCSASTTKATTQPTIPTKESKGPSVLKPTAAGIKKKASTPAAGKPGSSPLPGNLRPQQSRITPRSSAIRVPGKRGGLGEASTRQPRDYENRKFVGAWGGPLAVVKTAPAPSQFSPAPAPRRGTTASVGCTEPDMKCTLYKQDPWFIDEKVTEHNPAVVTTAEAVKTESESESMSMSGDSSNEFENGEEISGPAVVESVILPFEAERQILAEAQSEVKDILFNYVNSTNENFLLQIGLLEAANIPMAEYEQVIKAIGGPISNKLCFPVFKNIEDAKTRLTPLNPWDFAQLMYNLSTQMKLLRDHRSNNAWEMLKDRAFATVFKKLDDHTEKLQEQLTAVAETKKAIDLMLSW</sequence>
<reference evidence="2 3" key="1">
    <citation type="submission" date="2019-10" db="EMBL/GenBank/DDBJ databases">
        <authorList>
            <person name="Palmer J.M."/>
        </authorList>
    </citation>
    <scope>NUCLEOTIDE SEQUENCE [LARGE SCALE GENOMIC DNA]</scope>
    <source>
        <strain evidence="2 3">TWF694</strain>
    </source>
</reference>
<evidence type="ECO:0000313" key="2">
    <source>
        <dbReference type="EMBL" id="KAK6543384.1"/>
    </source>
</evidence>
<evidence type="ECO:0000256" key="1">
    <source>
        <dbReference type="SAM" id="MobiDB-lite"/>
    </source>
</evidence>
<dbReference type="EMBL" id="JAVHJO010000001">
    <property type="protein sequence ID" value="KAK6543384.1"/>
    <property type="molecule type" value="Genomic_DNA"/>
</dbReference>
<feature type="compositionally biased region" description="Polar residues" evidence="1">
    <location>
        <begin position="222"/>
        <end position="232"/>
    </location>
</feature>
<protein>
    <submittedName>
        <fullName evidence="2">Uncharacterized protein</fullName>
    </submittedName>
</protein>
<dbReference type="AlphaFoldDB" id="A0AAV9XMP3"/>
<feature type="region of interest" description="Disordered" evidence="1">
    <location>
        <begin position="330"/>
        <end position="353"/>
    </location>
</feature>
<accession>A0AAV9XMP3</accession>
<proteinExistence type="predicted"/>
<evidence type="ECO:0000313" key="3">
    <source>
        <dbReference type="Proteomes" id="UP001365542"/>
    </source>
</evidence>
<organism evidence="2 3">
    <name type="scientific">Orbilia ellipsospora</name>
    <dbReference type="NCBI Taxonomy" id="2528407"/>
    <lineage>
        <taxon>Eukaryota</taxon>
        <taxon>Fungi</taxon>
        <taxon>Dikarya</taxon>
        <taxon>Ascomycota</taxon>
        <taxon>Pezizomycotina</taxon>
        <taxon>Orbiliomycetes</taxon>
        <taxon>Orbiliales</taxon>
        <taxon>Orbiliaceae</taxon>
        <taxon>Orbilia</taxon>
    </lineage>
</organism>
<comment type="caution">
    <text evidence="2">The sequence shown here is derived from an EMBL/GenBank/DDBJ whole genome shotgun (WGS) entry which is preliminary data.</text>
</comment>
<name>A0AAV9XMP3_9PEZI</name>